<sequence>MAKDFDVIVEEASKIEQLTQKGRLKEAYAVWTNREYIQNTILLSKKGFKELATCTGSLFFYKNFTTIEKAYYSVRGTDFAVHDVIGNLILNLSNLKDKHQFVWQGLSNYDTDNIEGYLYRVIRNRTLKMKSPKSTAPPDDLNTPNRENNILIDISKKDILNILGDNTFIVLFNNLDISILENRPESVLRFYSYVIKYQDDFYIPSNSLSSEVPHWFITLSWLELKIVEQQRYTTEKNEKKLATFYYDEFETIFPGLNKNSLRAQKKRRLNELGEIMNHLNQTKPDWWEDICTNYPTYYKVFALETGI</sequence>
<accession>A0A316TVB2</accession>
<comment type="caution">
    <text evidence="1">The sequence shown here is derived from an EMBL/GenBank/DDBJ whole genome shotgun (WGS) entry which is preliminary data.</text>
</comment>
<protein>
    <submittedName>
        <fullName evidence="1">Uncharacterized protein</fullName>
    </submittedName>
</protein>
<dbReference type="RefSeq" id="WP_109647157.1">
    <property type="nucleotide sequence ID" value="NZ_QGGB01000007.1"/>
</dbReference>
<name>A0A316TVB2_9BACT</name>
<gene>
    <name evidence="1" type="ORF">DDZ15_11120</name>
</gene>
<evidence type="ECO:0000313" key="1">
    <source>
        <dbReference type="EMBL" id="PWN06364.1"/>
    </source>
</evidence>
<dbReference type="AlphaFoldDB" id="A0A316TVB2"/>
<organism evidence="1 2">
    <name type="scientific">Rhodohalobacter mucosus</name>
    <dbReference type="NCBI Taxonomy" id="2079485"/>
    <lineage>
        <taxon>Bacteria</taxon>
        <taxon>Pseudomonadati</taxon>
        <taxon>Balneolota</taxon>
        <taxon>Balneolia</taxon>
        <taxon>Balneolales</taxon>
        <taxon>Balneolaceae</taxon>
        <taxon>Rhodohalobacter</taxon>
    </lineage>
</organism>
<keyword evidence="2" id="KW-1185">Reference proteome</keyword>
<proteinExistence type="predicted"/>
<dbReference type="EMBL" id="QGGB01000007">
    <property type="protein sequence ID" value="PWN06364.1"/>
    <property type="molecule type" value="Genomic_DNA"/>
</dbReference>
<evidence type="ECO:0000313" key="2">
    <source>
        <dbReference type="Proteomes" id="UP000245533"/>
    </source>
</evidence>
<dbReference type="Proteomes" id="UP000245533">
    <property type="component" value="Unassembled WGS sequence"/>
</dbReference>
<reference evidence="1 2" key="1">
    <citation type="submission" date="2018-05" db="EMBL/GenBank/DDBJ databases">
        <title>Rhodohalobacter halophilus gen. nov., sp. nov., a moderately halophilic member of the family Balneolaceae.</title>
        <authorList>
            <person name="Liu Z.-W."/>
        </authorList>
    </citation>
    <scope>NUCLEOTIDE SEQUENCE [LARGE SCALE GENOMIC DNA]</scope>
    <source>
        <strain evidence="1 2">8A47</strain>
    </source>
</reference>